<dbReference type="Proteomes" id="UP001152888">
    <property type="component" value="Unassembled WGS sequence"/>
</dbReference>
<accession>A0A9P0PBX8</accession>
<dbReference type="EMBL" id="CAKOFQ010006844">
    <property type="protein sequence ID" value="CAH1976125.1"/>
    <property type="molecule type" value="Genomic_DNA"/>
</dbReference>
<evidence type="ECO:0000313" key="3">
    <source>
        <dbReference type="Proteomes" id="UP001152888"/>
    </source>
</evidence>
<evidence type="ECO:0000313" key="1">
    <source>
        <dbReference type="EMBL" id="CAH1976125.1"/>
    </source>
</evidence>
<sequence>MIYNYEYKETLCFFNGLTYILVQYERFFQ</sequence>
<protein>
    <submittedName>
        <fullName evidence="1">Uncharacterized protein</fullName>
    </submittedName>
</protein>
<dbReference type="AlphaFoldDB" id="A0A9P0PBX8"/>
<reference evidence="1" key="1">
    <citation type="submission" date="2022-03" db="EMBL/GenBank/DDBJ databases">
        <authorList>
            <person name="Sayadi A."/>
        </authorList>
    </citation>
    <scope>NUCLEOTIDE SEQUENCE</scope>
</reference>
<evidence type="ECO:0000313" key="2">
    <source>
        <dbReference type="EMBL" id="CAH2006517.1"/>
    </source>
</evidence>
<dbReference type="EMBL" id="CAKOFQ010007690">
    <property type="protein sequence ID" value="CAH2006517.1"/>
    <property type="molecule type" value="Genomic_DNA"/>
</dbReference>
<name>A0A9P0PBX8_ACAOB</name>
<comment type="caution">
    <text evidence="1">The sequence shown here is derived from an EMBL/GenBank/DDBJ whole genome shotgun (WGS) entry which is preliminary data.</text>
</comment>
<keyword evidence="3" id="KW-1185">Reference proteome</keyword>
<gene>
    <name evidence="1" type="ORF">ACAOBT_LOCUS11976</name>
    <name evidence="2" type="ORF">ACAOBT_LOCUS29126</name>
</gene>
<proteinExistence type="predicted"/>
<organism evidence="1 3">
    <name type="scientific">Acanthoscelides obtectus</name>
    <name type="common">Bean weevil</name>
    <name type="synonym">Bruchus obtectus</name>
    <dbReference type="NCBI Taxonomy" id="200917"/>
    <lineage>
        <taxon>Eukaryota</taxon>
        <taxon>Metazoa</taxon>
        <taxon>Ecdysozoa</taxon>
        <taxon>Arthropoda</taxon>
        <taxon>Hexapoda</taxon>
        <taxon>Insecta</taxon>
        <taxon>Pterygota</taxon>
        <taxon>Neoptera</taxon>
        <taxon>Endopterygota</taxon>
        <taxon>Coleoptera</taxon>
        <taxon>Polyphaga</taxon>
        <taxon>Cucujiformia</taxon>
        <taxon>Chrysomeloidea</taxon>
        <taxon>Chrysomelidae</taxon>
        <taxon>Bruchinae</taxon>
        <taxon>Bruchini</taxon>
        <taxon>Acanthoscelides</taxon>
    </lineage>
</organism>